<organism evidence="1 2">
    <name type="scientific">Steinernema glaseri</name>
    <dbReference type="NCBI Taxonomy" id="37863"/>
    <lineage>
        <taxon>Eukaryota</taxon>
        <taxon>Metazoa</taxon>
        <taxon>Ecdysozoa</taxon>
        <taxon>Nematoda</taxon>
        <taxon>Chromadorea</taxon>
        <taxon>Rhabditida</taxon>
        <taxon>Tylenchina</taxon>
        <taxon>Panagrolaimomorpha</taxon>
        <taxon>Strongyloidoidea</taxon>
        <taxon>Steinernematidae</taxon>
        <taxon>Steinernema</taxon>
    </lineage>
</organism>
<dbReference type="AlphaFoldDB" id="A0A1I8AAZ8"/>
<dbReference type="WBParaSite" id="L893_g3731.t1">
    <property type="protein sequence ID" value="L893_g3731.t1"/>
    <property type="gene ID" value="L893_g3731"/>
</dbReference>
<sequence>MIGPELVSLQKLPVPEDRASRIKKKSSRRFRVTSTPFIRLPYPSTDLSGTKIPKGDLLSVALFARQSTDPRSLVKLQHKKNTNIPNVTRETEEDRAYST</sequence>
<protein>
    <submittedName>
        <fullName evidence="2">Uncharacterized protein</fullName>
    </submittedName>
</protein>
<dbReference type="Proteomes" id="UP000095287">
    <property type="component" value="Unplaced"/>
</dbReference>
<evidence type="ECO:0000313" key="2">
    <source>
        <dbReference type="WBParaSite" id="L893_g3731.t1"/>
    </source>
</evidence>
<accession>A0A1I8AAZ8</accession>
<name>A0A1I8AAZ8_9BILA</name>
<keyword evidence="1" id="KW-1185">Reference proteome</keyword>
<proteinExistence type="predicted"/>
<evidence type="ECO:0000313" key="1">
    <source>
        <dbReference type="Proteomes" id="UP000095287"/>
    </source>
</evidence>
<reference evidence="2" key="1">
    <citation type="submission" date="2016-11" db="UniProtKB">
        <authorList>
            <consortium name="WormBaseParasite"/>
        </authorList>
    </citation>
    <scope>IDENTIFICATION</scope>
</reference>